<keyword evidence="5" id="KW-0067">ATP-binding</keyword>
<dbReference type="AlphaFoldDB" id="A0A382WDZ4"/>
<name>A0A382WDZ4_9ZZZZ</name>
<dbReference type="InterPro" id="IPR029056">
    <property type="entry name" value="Ribokinase-like"/>
</dbReference>
<dbReference type="GO" id="GO:0005524">
    <property type="term" value="F:ATP binding"/>
    <property type="evidence" value="ECO:0007669"/>
    <property type="project" value="UniProtKB-KW"/>
</dbReference>
<evidence type="ECO:0000256" key="5">
    <source>
        <dbReference type="ARBA" id="ARBA00022840"/>
    </source>
</evidence>
<comment type="similarity">
    <text evidence="1">Belongs to the carbohydrate kinase PfkB family.</text>
</comment>
<evidence type="ECO:0000256" key="3">
    <source>
        <dbReference type="ARBA" id="ARBA00022741"/>
    </source>
</evidence>
<evidence type="ECO:0000259" key="6">
    <source>
        <dbReference type="Pfam" id="PF00294"/>
    </source>
</evidence>
<dbReference type="InterPro" id="IPR011611">
    <property type="entry name" value="PfkB_dom"/>
</dbReference>
<dbReference type="SUPFAM" id="SSF53613">
    <property type="entry name" value="Ribokinase-like"/>
    <property type="match status" value="1"/>
</dbReference>
<keyword evidence="3" id="KW-0547">Nucleotide-binding</keyword>
<evidence type="ECO:0000256" key="1">
    <source>
        <dbReference type="ARBA" id="ARBA00010688"/>
    </source>
</evidence>
<organism evidence="7">
    <name type="scientific">marine metagenome</name>
    <dbReference type="NCBI Taxonomy" id="408172"/>
    <lineage>
        <taxon>unclassified sequences</taxon>
        <taxon>metagenomes</taxon>
        <taxon>ecological metagenomes</taxon>
    </lineage>
</organism>
<dbReference type="Pfam" id="PF00294">
    <property type="entry name" value="PfkB"/>
    <property type="match status" value="1"/>
</dbReference>
<dbReference type="EMBL" id="UINC01159127">
    <property type="protein sequence ID" value="SVD57047.1"/>
    <property type="molecule type" value="Genomic_DNA"/>
</dbReference>
<sequence>MKKLDIISMGETMIELYGSGSLSQSPVFHKSYAGDTMNMISMASKLGLHCGYITNVGDDPFKDYLLDEWKSLNIDLECTQIIEGFNGVHFTVLQNDNNRQFVYYRKNSAASKLDSKTINEDYLKSSKIFHTSSLTQCISDSARDAVSEYLNKSKSLGVTTSFDTNFRSNIWSAIDAKNAILDIIKYIDILSPSYPEEVNKVFELDTPLDMIKFGLSAGCKLVIVKCGEDGAYIG</sequence>
<feature type="non-terminal residue" evidence="7">
    <location>
        <position position="1"/>
    </location>
</feature>
<feature type="domain" description="Carbohydrate kinase PfkB" evidence="6">
    <location>
        <begin position="5"/>
        <end position="233"/>
    </location>
</feature>
<accession>A0A382WDZ4</accession>
<dbReference type="InterPro" id="IPR050306">
    <property type="entry name" value="PfkB_Carbo_kinase"/>
</dbReference>
<dbReference type="PANTHER" id="PTHR43085">
    <property type="entry name" value="HEXOKINASE FAMILY MEMBER"/>
    <property type="match status" value="1"/>
</dbReference>
<protein>
    <recommendedName>
        <fullName evidence="6">Carbohydrate kinase PfkB domain-containing protein</fullName>
    </recommendedName>
</protein>
<dbReference type="PANTHER" id="PTHR43085:SF1">
    <property type="entry name" value="PSEUDOURIDINE KINASE-RELATED"/>
    <property type="match status" value="1"/>
</dbReference>
<dbReference type="Gene3D" id="3.40.1190.20">
    <property type="match status" value="1"/>
</dbReference>
<keyword evidence="4" id="KW-0418">Kinase</keyword>
<dbReference type="CDD" id="cd01166">
    <property type="entry name" value="KdgK"/>
    <property type="match status" value="1"/>
</dbReference>
<dbReference type="GO" id="GO:0016301">
    <property type="term" value="F:kinase activity"/>
    <property type="evidence" value="ECO:0007669"/>
    <property type="project" value="UniProtKB-KW"/>
</dbReference>
<evidence type="ECO:0000256" key="4">
    <source>
        <dbReference type="ARBA" id="ARBA00022777"/>
    </source>
</evidence>
<evidence type="ECO:0000256" key="2">
    <source>
        <dbReference type="ARBA" id="ARBA00022679"/>
    </source>
</evidence>
<feature type="non-terminal residue" evidence="7">
    <location>
        <position position="234"/>
    </location>
</feature>
<proteinExistence type="inferred from homology"/>
<reference evidence="7" key="1">
    <citation type="submission" date="2018-05" db="EMBL/GenBank/DDBJ databases">
        <authorList>
            <person name="Lanie J.A."/>
            <person name="Ng W.-L."/>
            <person name="Kazmierczak K.M."/>
            <person name="Andrzejewski T.M."/>
            <person name="Davidsen T.M."/>
            <person name="Wayne K.J."/>
            <person name="Tettelin H."/>
            <person name="Glass J.I."/>
            <person name="Rusch D."/>
            <person name="Podicherti R."/>
            <person name="Tsui H.-C.T."/>
            <person name="Winkler M.E."/>
        </authorList>
    </citation>
    <scope>NUCLEOTIDE SEQUENCE</scope>
</reference>
<keyword evidence="2" id="KW-0808">Transferase</keyword>
<evidence type="ECO:0000313" key="7">
    <source>
        <dbReference type="EMBL" id="SVD57047.1"/>
    </source>
</evidence>
<gene>
    <name evidence="7" type="ORF">METZ01_LOCUS409901</name>
</gene>